<dbReference type="RefSeq" id="WP_106683434.1">
    <property type="nucleotide sequence ID" value="NZ_CP027667.1"/>
</dbReference>
<dbReference type="KEGG" id="mela:C6568_06830"/>
<sequence>MSTEPTIEHFDDLLRAARDQREHQRLLLVFAGAELPPGASAAQREEFARGEGGALMPLMCVDKLPGEVQSFDALVRESGEYELPDQPWRVLFAAALMGTPASGPSDAQTDAALNRMVESIKAGGVGGYLAFDRRGQAVQLGQA</sequence>
<proteinExistence type="predicted"/>
<dbReference type="EMBL" id="CP027667">
    <property type="protein sequence ID" value="AVO48996.1"/>
    <property type="molecule type" value="Genomic_DNA"/>
</dbReference>
<keyword evidence="2" id="KW-1185">Reference proteome</keyword>
<protein>
    <submittedName>
        <fullName evidence="1">Ribonucleotide reductase subunit alpha</fullName>
    </submittedName>
</protein>
<dbReference type="AlphaFoldDB" id="A0A2R3QB45"/>
<evidence type="ECO:0000313" key="2">
    <source>
        <dbReference type="Proteomes" id="UP000237925"/>
    </source>
</evidence>
<dbReference type="Proteomes" id="UP000237925">
    <property type="component" value="Chromosome"/>
</dbReference>
<organism evidence="1 2">
    <name type="scientific">Melaminivora suipulveris</name>
    <dbReference type="NCBI Taxonomy" id="2109913"/>
    <lineage>
        <taxon>Bacteria</taxon>
        <taxon>Pseudomonadati</taxon>
        <taxon>Pseudomonadota</taxon>
        <taxon>Betaproteobacteria</taxon>
        <taxon>Burkholderiales</taxon>
        <taxon>Comamonadaceae</taxon>
        <taxon>Melaminivora</taxon>
    </lineage>
</organism>
<accession>A0A2R3QB45</accession>
<reference evidence="1 2" key="1">
    <citation type="submission" date="2018-03" db="EMBL/GenBank/DDBJ databases">
        <title>Genome sequencing of Melaminivora sp.</title>
        <authorList>
            <person name="Kim S.-J."/>
            <person name="Heo J."/>
            <person name="Ahn J.-H."/>
            <person name="Kwon S.-W."/>
        </authorList>
    </citation>
    <scope>NUCLEOTIDE SEQUENCE [LARGE SCALE GENOMIC DNA]</scope>
    <source>
        <strain evidence="1 2">SC2-9</strain>
    </source>
</reference>
<gene>
    <name evidence="1" type="ORF">C6568_06830</name>
</gene>
<dbReference type="OrthoDB" id="6182044at2"/>
<evidence type="ECO:0000313" key="1">
    <source>
        <dbReference type="EMBL" id="AVO48996.1"/>
    </source>
</evidence>
<name>A0A2R3QB45_9BURK</name>